<dbReference type="PANTHER" id="PTHR48081:SF33">
    <property type="entry name" value="KYNURENINE FORMAMIDASE"/>
    <property type="match status" value="1"/>
</dbReference>
<dbReference type="OrthoDB" id="9771666at2"/>
<gene>
    <name evidence="3" type="ORF">EDC64_107143</name>
</gene>
<dbReference type="SUPFAM" id="SSF53474">
    <property type="entry name" value="alpha/beta-Hydrolases"/>
    <property type="match status" value="1"/>
</dbReference>
<protein>
    <submittedName>
        <fullName evidence="3">Arylformamidase</fullName>
    </submittedName>
</protein>
<dbReference type="PANTHER" id="PTHR48081">
    <property type="entry name" value="AB HYDROLASE SUPERFAMILY PROTEIN C4A8.06C"/>
    <property type="match status" value="1"/>
</dbReference>
<evidence type="ECO:0000256" key="1">
    <source>
        <dbReference type="ARBA" id="ARBA00022801"/>
    </source>
</evidence>
<dbReference type="Proteomes" id="UP000294664">
    <property type="component" value="Unassembled WGS sequence"/>
</dbReference>
<dbReference type="EMBL" id="SMAI01000007">
    <property type="protein sequence ID" value="TCT04326.1"/>
    <property type="molecule type" value="Genomic_DNA"/>
</dbReference>
<dbReference type="InterPro" id="IPR029058">
    <property type="entry name" value="AB_hydrolase_fold"/>
</dbReference>
<evidence type="ECO:0000259" key="2">
    <source>
        <dbReference type="Pfam" id="PF07859"/>
    </source>
</evidence>
<evidence type="ECO:0000313" key="4">
    <source>
        <dbReference type="Proteomes" id="UP000294664"/>
    </source>
</evidence>
<sequence length="278" mass="29753">MDYEHEYNNRARVPGWQDIFADWARRSAAQRAAAVAADLGIPYGPSRRQILDIVWPDTGRDAPVALFIHGGYWQYMHPRDLTFVAAGCLAHGVAVALAGYDLVPDVQLDTIVRQARAAAVTLHHRVRRRIAVAGHSAGGHLAAALTATSWQALDARGPDDLVTGGVGIAGVYEVEPLVHTSMNEKLHLSEEAARGLSPALWEIAPDRTFHAFVGGAESDEFRRQSHALAAAWTGRGASAVSHEVAGANHFTVVEEMVNPDSAMVAALVAEARAAAARP</sequence>
<comment type="caution">
    <text evidence="3">The sequence shown here is derived from an EMBL/GenBank/DDBJ whole genome shotgun (WGS) entry which is preliminary data.</text>
</comment>
<feature type="domain" description="Alpha/beta hydrolase fold-3" evidence="2">
    <location>
        <begin position="66"/>
        <end position="249"/>
    </location>
</feature>
<proteinExistence type="predicted"/>
<organism evidence="3 4">
    <name type="scientific">Aquabacter spiritensis</name>
    <dbReference type="NCBI Taxonomy" id="933073"/>
    <lineage>
        <taxon>Bacteria</taxon>
        <taxon>Pseudomonadati</taxon>
        <taxon>Pseudomonadota</taxon>
        <taxon>Alphaproteobacteria</taxon>
        <taxon>Hyphomicrobiales</taxon>
        <taxon>Xanthobacteraceae</taxon>
        <taxon>Aquabacter</taxon>
    </lineage>
</organism>
<dbReference type="AlphaFoldDB" id="A0A4R3LW39"/>
<name>A0A4R3LW39_9HYPH</name>
<dbReference type="RefSeq" id="WP_132031877.1">
    <property type="nucleotide sequence ID" value="NZ_SMAI01000007.1"/>
</dbReference>
<evidence type="ECO:0000313" key="3">
    <source>
        <dbReference type="EMBL" id="TCT04326.1"/>
    </source>
</evidence>
<dbReference type="InterPro" id="IPR013094">
    <property type="entry name" value="AB_hydrolase_3"/>
</dbReference>
<keyword evidence="1" id="KW-0378">Hydrolase</keyword>
<dbReference type="Pfam" id="PF07859">
    <property type="entry name" value="Abhydrolase_3"/>
    <property type="match status" value="1"/>
</dbReference>
<dbReference type="Gene3D" id="3.40.50.1820">
    <property type="entry name" value="alpha/beta hydrolase"/>
    <property type="match status" value="1"/>
</dbReference>
<dbReference type="InterPro" id="IPR050300">
    <property type="entry name" value="GDXG_lipolytic_enzyme"/>
</dbReference>
<accession>A0A4R3LW39</accession>
<dbReference type="GO" id="GO:0016787">
    <property type="term" value="F:hydrolase activity"/>
    <property type="evidence" value="ECO:0007669"/>
    <property type="project" value="UniProtKB-KW"/>
</dbReference>
<keyword evidence="4" id="KW-1185">Reference proteome</keyword>
<reference evidence="3 4" key="1">
    <citation type="submission" date="2019-03" db="EMBL/GenBank/DDBJ databases">
        <title>Genomic Encyclopedia of Type Strains, Phase IV (KMG-IV): sequencing the most valuable type-strain genomes for metagenomic binning, comparative biology and taxonomic classification.</title>
        <authorList>
            <person name="Goeker M."/>
        </authorList>
    </citation>
    <scope>NUCLEOTIDE SEQUENCE [LARGE SCALE GENOMIC DNA]</scope>
    <source>
        <strain evidence="3 4">DSM 9035</strain>
    </source>
</reference>